<gene>
    <name evidence="2" type="ORF">CAUS1442_LOCUS2206</name>
</gene>
<dbReference type="SUPFAM" id="SSF52833">
    <property type="entry name" value="Thioredoxin-like"/>
    <property type="match status" value="1"/>
</dbReference>
<proteinExistence type="predicted"/>
<feature type="signal peptide" evidence="1">
    <location>
        <begin position="1"/>
        <end position="26"/>
    </location>
</feature>
<organism evidence="2">
    <name type="scientific">Craspedostauros australis</name>
    <dbReference type="NCBI Taxonomy" id="1486917"/>
    <lineage>
        <taxon>Eukaryota</taxon>
        <taxon>Sar</taxon>
        <taxon>Stramenopiles</taxon>
        <taxon>Ochrophyta</taxon>
        <taxon>Bacillariophyta</taxon>
        <taxon>Bacillariophyceae</taxon>
        <taxon>Bacillariophycidae</taxon>
        <taxon>Naviculales</taxon>
        <taxon>Naviculaceae</taxon>
        <taxon>Craspedostauros</taxon>
    </lineage>
</organism>
<reference evidence="2" key="1">
    <citation type="submission" date="2021-01" db="EMBL/GenBank/DDBJ databases">
        <authorList>
            <person name="Corre E."/>
            <person name="Pelletier E."/>
            <person name="Niang G."/>
            <person name="Scheremetjew M."/>
            <person name="Finn R."/>
            <person name="Kale V."/>
            <person name="Holt S."/>
            <person name="Cochrane G."/>
            <person name="Meng A."/>
            <person name="Brown T."/>
            <person name="Cohen L."/>
        </authorList>
    </citation>
    <scope>NUCLEOTIDE SEQUENCE</scope>
    <source>
        <strain evidence="2">CCMP3328</strain>
    </source>
</reference>
<dbReference type="AlphaFoldDB" id="A0A7R9ZL38"/>
<evidence type="ECO:0000313" key="2">
    <source>
        <dbReference type="EMBL" id="CAD8330108.1"/>
    </source>
</evidence>
<feature type="chain" id="PRO_5031001848" description="DUF4174 domain-containing protein" evidence="1">
    <location>
        <begin position="27"/>
        <end position="296"/>
    </location>
</feature>
<dbReference type="Gene3D" id="3.40.30.10">
    <property type="entry name" value="Glutaredoxin"/>
    <property type="match status" value="1"/>
</dbReference>
<evidence type="ECO:0008006" key="3">
    <source>
        <dbReference type="Google" id="ProtNLM"/>
    </source>
</evidence>
<evidence type="ECO:0000256" key="1">
    <source>
        <dbReference type="SAM" id="SignalP"/>
    </source>
</evidence>
<dbReference type="InterPro" id="IPR036249">
    <property type="entry name" value="Thioredoxin-like_sf"/>
</dbReference>
<keyword evidence="1" id="KW-0732">Signal</keyword>
<sequence length="296" mass="33182">MMPSTASTTAIVYCCCVLAFIACSDAFASKGWMLQQQRGSTQLHMAKKLKNKQFELAKKLAEAKKQKAATDPKAAKLSKQEIKERNDRLRFEELLETRSGSTLNDYSSDGYLNREQEEEEINAARRGVERLFEGDPAPTEVFESLVQVTTSASASNALGPMGAKRIVPWLPADRGTGAKPKDYLIVVCDPRLKSPYLQQTVRTLNTQLPMELRKRLIVVNADTPAENRRFIKKNGIDKVDVFSDEKMEWMRAYSALGAERLTMTMFVVGNEQVKKLARDLDPDAAIRVITNAVKNM</sequence>
<accession>A0A7R9ZL38</accession>
<protein>
    <recommendedName>
        <fullName evidence="3">DUF4174 domain-containing protein</fullName>
    </recommendedName>
</protein>
<name>A0A7R9ZL38_9STRA</name>
<dbReference type="EMBL" id="HBEF01003479">
    <property type="protein sequence ID" value="CAD8330108.1"/>
    <property type="molecule type" value="Transcribed_RNA"/>
</dbReference>